<keyword evidence="1" id="KW-0645">Protease</keyword>
<dbReference type="AlphaFoldDB" id="A0AAJ5VZE7"/>
<evidence type="ECO:0000313" key="5">
    <source>
        <dbReference type="EMBL" id="WEK06212.1"/>
    </source>
</evidence>
<evidence type="ECO:0000256" key="2">
    <source>
        <dbReference type="ARBA" id="ARBA00022723"/>
    </source>
</evidence>
<dbReference type="EMBL" id="CP119312">
    <property type="protein sequence ID" value="WEK06212.1"/>
    <property type="molecule type" value="Genomic_DNA"/>
</dbReference>
<dbReference type="Gene3D" id="3.40.630.10">
    <property type="entry name" value="Zn peptidases"/>
    <property type="match status" value="1"/>
</dbReference>
<dbReference type="Pfam" id="PF07687">
    <property type="entry name" value="M20_dimer"/>
    <property type="match status" value="1"/>
</dbReference>
<evidence type="ECO:0000256" key="3">
    <source>
        <dbReference type="ARBA" id="ARBA00022801"/>
    </source>
</evidence>
<dbReference type="PANTHER" id="PTHR43270">
    <property type="entry name" value="BETA-ALA-HIS DIPEPTIDASE"/>
    <property type="match status" value="1"/>
</dbReference>
<proteinExistence type="predicted"/>
<evidence type="ECO:0000313" key="6">
    <source>
        <dbReference type="Proteomes" id="UP001217476"/>
    </source>
</evidence>
<protein>
    <submittedName>
        <fullName evidence="5">M20/M25/M40 family metallo-hydrolase</fullName>
    </submittedName>
</protein>
<dbReference type="Proteomes" id="UP001217476">
    <property type="component" value="Chromosome"/>
</dbReference>
<gene>
    <name evidence="5" type="ORF">P0Y65_08190</name>
</gene>
<accession>A0AAJ5VZE7</accession>
<dbReference type="NCBIfam" id="NF006579">
    <property type="entry name" value="PRK09104.1"/>
    <property type="match status" value="1"/>
</dbReference>
<sequence>MTTLDAVLAQADLELDASLERLFELIRIPSVSTEAEYAPDCRRAAEWLRDQLAELDFDATVRDTAGHPMVVGHGPKVAGPHVLFYGHYDVQPVDPLHLWNTPPFEPSLAPQPDGETYILGRGASDDKGQLLTFVEACRAWKSVTGTLPIRVSMLFEGEEEAGSPSLGPFLEANAEDLRADTILVCDTDMWDRETPAITTMWRGFVSEEFEVTTADRDLHSGMFGSAARNAVQLIGTIIGKFRADDGSVAIPGFYHGVAELAEANRAEWERLPFDADKFLGDVGLSIPAGEAGRSVLEQVWARPTAEVHGVWGGYAGDGFKTVIPAKAGAKISFRLVAGQDPARIRELFRDFVTSLIPADCSVTFKSYASAAAQSMPLDGALLTKAKDALSEEWQRQTALAGTGGSIPILGEFKDRLGMESLLIGFARFDNRIHSPNEKYDLSSFHKGIRSWVRILAAFSETRT</sequence>
<keyword evidence="2" id="KW-0479">Metal-binding</keyword>
<name>A0AAJ5VZE7_9HYPH</name>
<dbReference type="InterPro" id="IPR011650">
    <property type="entry name" value="Peptidase_M20_dimer"/>
</dbReference>
<dbReference type="InterPro" id="IPR051458">
    <property type="entry name" value="Cyt/Met_Dipeptidase"/>
</dbReference>
<dbReference type="PANTHER" id="PTHR43270:SF12">
    <property type="entry name" value="SUCCINYL-DIAMINOPIMELATE DESUCCINYLASE"/>
    <property type="match status" value="1"/>
</dbReference>
<dbReference type="GO" id="GO:0006508">
    <property type="term" value="P:proteolysis"/>
    <property type="evidence" value="ECO:0007669"/>
    <property type="project" value="UniProtKB-KW"/>
</dbReference>
<evidence type="ECO:0000256" key="1">
    <source>
        <dbReference type="ARBA" id="ARBA00022670"/>
    </source>
</evidence>
<organism evidence="5 6">
    <name type="scientific">Candidatus Devosia phytovorans</name>
    <dbReference type="NCBI Taxonomy" id="3121372"/>
    <lineage>
        <taxon>Bacteria</taxon>
        <taxon>Pseudomonadati</taxon>
        <taxon>Pseudomonadota</taxon>
        <taxon>Alphaproteobacteria</taxon>
        <taxon>Hyphomicrobiales</taxon>
        <taxon>Devosiaceae</taxon>
        <taxon>Devosia</taxon>
    </lineage>
</organism>
<dbReference type="SUPFAM" id="SSF53187">
    <property type="entry name" value="Zn-dependent exopeptidases"/>
    <property type="match status" value="1"/>
</dbReference>
<dbReference type="InterPro" id="IPR002933">
    <property type="entry name" value="Peptidase_M20"/>
</dbReference>
<dbReference type="GO" id="GO:0008233">
    <property type="term" value="F:peptidase activity"/>
    <property type="evidence" value="ECO:0007669"/>
    <property type="project" value="UniProtKB-KW"/>
</dbReference>
<keyword evidence="3" id="KW-0378">Hydrolase</keyword>
<evidence type="ECO:0000259" key="4">
    <source>
        <dbReference type="Pfam" id="PF07687"/>
    </source>
</evidence>
<dbReference type="Gene3D" id="3.30.70.360">
    <property type="match status" value="1"/>
</dbReference>
<dbReference type="GO" id="GO:0046872">
    <property type="term" value="F:metal ion binding"/>
    <property type="evidence" value="ECO:0007669"/>
    <property type="project" value="UniProtKB-KW"/>
</dbReference>
<reference evidence="5" key="1">
    <citation type="submission" date="2023-03" db="EMBL/GenBank/DDBJ databases">
        <title>Andean soil-derived lignocellulolytic bacterial consortium as a source of novel taxa and putative plastic-active enzymes.</title>
        <authorList>
            <person name="Diaz-Garcia L."/>
            <person name="Chuvochina M."/>
            <person name="Feuerriegel G."/>
            <person name="Bunk B."/>
            <person name="Sproer C."/>
            <person name="Streit W.R."/>
            <person name="Rodriguez L.M."/>
            <person name="Overmann J."/>
            <person name="Jimenez D.J."/>
        </authorList>
    </citation>
    <scope>NUCLEOTIDE SEQUENCE</scope>
    <source>
        <strain evidence="5">MAG 4196</strain>
    </source>
</reference>
<feature type="domain" description="Peptidase M20 dimerisation" evidence="4">
    <location>
        <begin position="208"/>
        <end position="357"/>
    </location>
</feature>
<dbReference type="Pfam" id="PF01546">
    <property type="entry name" value="Peptidase_M20"/>
    <property type="match status" value="1"/>
</dbReference>